<organism evidence="3 4">
    <name type="scientific">Prevotella histicola JCM 15637 = DNF00424</name>
    <dbReference type="NCBI Taxonomy" id="1236504"/>
    <lineage>
        <taxon>Bacteria</taxon>
        <taxon>Pseudomonadati</taxon>
        <taxon>Bacteroidota</taxon>
        <taxon>Bacteroidia</taxon>
        <taxon>Bacteroidales</taxon>
        <taxon>Prevotellaceae</taxon>
        <taxon>Prevotella</taxon>
    </lineage>
</organism>
<dbReference type="RefSeq" id="WP_081934239.1">
    <property type="nucleotide sequence ID" value="NZ_JRNJ01000107.1"/>
</dbReference>
<keyword evidence="2" id="KW-0732">Signal</keyword>
<evidence type="ECO:0008006" key="5">
    <source>
        <dbReference type="Google" id="ProtNLM"/>
    </source>
</evidence>
<dbReference type="Proteomes" id="UP000029533">
    <property type="component" value="Unassembled WGS sequence"/>
</dbReference>
<dbReference type="Pfam" id="PF13149">
    <property type="entry name" value="Mfa_like_1"/>
    <property type="match status" value="1"/>
</dbReference>
<dbReference type="PROSITE" id="PS51257">
    <property type="entry name" value="PROKAR_LIPOPROTEIN"/>
    <property type="match status" value="1"/>
</dbReference>
<dbReference type="EMBL" id="JRNJ01000107">
    <property type="protein sequence ID" value="KGF24429.1"/>
    <property type="molecule type" value="Genomic_DNA"/>
</dbReference>
<name>A0AAW3FAT1_9BACT</name>
<evidence type="ECO:0000313" key="3">
    <source>
        <dbReference type="EMBL" id="KGF24429.1"/>
    </source>
</evidence>
<dbReference type="Gene3D" id="2.60.40.2630">
    <property type="match status" value="1"/>
</dbReference>
<feature type="chain" id="PRO_5043419312" description="Fimbrillin family protein" evidence="2">
    <location>
        <begin position="25"/>
        <end position="882"/>
    </location>
</feature>
<dbReference type="InterPro" id="IPR025049">
    <property type="entry name" value="Mfa-like_1"/>
</dbReference>
<feature type="region of interest" description="Disordered" evidence="1">
    <location>
        <begin position="33"/>
        <end position="57"/>
    </location>
</feature>
<gene>
    <name evidence="3" type="ORF">HMPREF2132_12570</name>
</gene>
<dbReference type="AlphaFoldDB" id="A0AAW3FAT1"/>
<comment type="caution">
    <text evidence="3">The sequence shown here is derived from an EMBL/GenBank/DDBJ whole genome shotgun (WGS) entry which is preliminary data.</text>
</comment>
<accession>A0AAW3FAT1</accession>
<evidence type="ECO:0000313" key="4">
    <source>
        <dbReference type="Proteomes" id="UP000029533"/>
    </source>
</evidence>
<evidence type="ECO:0000256" key="2">
    <source>
        <dbReference type="SAM" id="SignalP"/>
    </source>
</evidence>
<dbReference type="CDD" id="cd13120">
    <property type="entry name" value="BF2867_like_N"/>
    <property type="match status" value="1"/>
</dbReference>
<dbReference type="CDD" id="cd13121">
    <property type="entry name" value="BF2867_like_C"/>
    <property type="match status" value="1"/>
</dbReference>
<protein>
    <recommendedName>
        <fullName evidence="5">Fimbrillin family protein</fullName>
    </recommendedName>
</protein>
<evidence type="ECO:0000256" key="1">
    <source>
        <dbReference type="SAM" id="MobiDB-lite"/>
    </source>
</evidence>
<reference evidence="3 4" key="1">
    <citation type="submission" date="2014-07" db="EMBL/GenBank/DDBJ databases">
        <authorList>
            <person name="McCorrison J."/>
            <person name="Sanka R."/>
            <person name="Torralba M."/>
            <person name="Gillis M."/>
            <person name="Haft D.H."/>
            <person name="Methe B."/>
            <person name="Sutton G."/>
            <person name="Nelson K.E."/>
        </authorList>
    </citation>
    <scope>NUCLEOTIDE SEQUENCE [LARGE SCALE GENOMIC DNA]</scope>
    <source>
        <strain evidence="3 4">DNF00424</strain>
    </source>
</reference>
<feature type="signal peptide" evidence="2">
    <location>
        <begin position="1"/>
        <end position="24"/>
    </location>
</feature>
<proteinExistence type="predicted"/>
<sequence length="882" mass="97335">MNSRNLFTRMMLGLTALTSSFLVACSDVDTAQDPQKPTDGITFNMSDVQDRSDASLPKTKAPEVYENHTVALQGADAKGFVLEESTVEGVNPVQQSPATRGTMKTSIDGQFTVFACKNGGVSPDYMYNEKVNANGTMVTPKKWRKSEATTLKFYAVYPAAQDADQQISPATYSASQSPVIKFSPKSDVKQQADLMVAKTADMAYDSYVSTPVPLQFSHATTAIQFKIGNDLSYNQQVQKIEIQNVYGEGTYDLATKTWTVGTTKKNYTLTLNPTFSTAQNPGTVMNGGDGTFFMIPQTLPNDAKVKITFASGKYWEGNIGGNGKSWAEGTTRTYTISNSKDLSDRDFTLTITPTNGTEREYNQFDVPFTVTSYSRLKGFSGASRDKAEAWVIAKYETREGTYSASEADKGWHDAGTTLPALATAILKTSGNGGTSAEANKLTFKDDYKADFVAYRNAQLKAATPETNKDLSMINGKQNTANCYIVSAPGTYKFPLYYGSSRVDNHDVNASFLNHIPDASTDYMTLAQFKDGIGAIAYPYIDRTINSAEVIWQSTSGMIKNVSVSGSGQNGYVSFEVDENKIQMGNAIIAVKQNGTIVWSWHIWITGKDVADVQSGTFMREPIGFVPSSWKRTTYSENREIRITVKQPRSGKTSSIVFTQKPHVEQAQGKAMYFQWGRKDPLTEAAGFTSSPLVNEGGISLEYAASHPMVMGNYRQFSSDLGAMPDGKLSWGDTFDWNNDPYKARTYVNLWDAEATTYESDYTHTSAYSGPFTKTIYDPSPAGFHVPRSADFSKLTSDRRRAALRMGCLNPEGGPTHTTPVFYYPGFGYYWTSEKAFKLHNNVTWAYYSIHAYATSDDDLEIQRGAQYYTNPNFGYNVLPIKQ</sequence>